<dbReference type="GO" id="GO:0005886">
    <property type="term" value="C:plasma membrane"/>
    <property type="evidence" value="ECO:0007669"/>
    <property type="project" value="UniProtKB-SubCell"/>
</dbReference>
<dbReference type="PATRIC" id="fig|1618392.3.peg.299"/>
<feature type="transmembrane region" description="Helical" evidence="6">
    <location>
        <begin position="177"/>
        <end position="198"/>
    </location>
</feature>
<accession>A0A0G1HS88</accession>
<dbReference type="AlphaFoldDB" id="A0A0G1HS88"/>
<evidence type="ECO:0008006" key="9">
    <source>
        <dbReference type="Google" id="ProtNLM"/>
    </source>
</evidence>
<gene>
    <name evidence="7" type="ORF">UW41_C0005G0036</name>
</gene>
<evidence type="ECO:0000256" key="4">
    <source>
        <dbReference type="ARBA" id="ARBA00022989"/>
    </source>
</evidence>
<feature type="transmembrane region" description="Helical" evidence="6">
    <location>
        <begin position="16"/>
        <end position="38"/>
    </location>
</feature>
<dbReference type="PANTHER" id="PTHR30250">
    <property type="entry name" value="PST FAMILY PREDICTED COLANIC ACID TRANSPORTER"/>
    <property type="match status" value="1"/>
</dbReference>
<organism evidence="7 8">
    <name type="scientific">Candidatus Collierbacteria bacterium GW2011_GWC2_44_18</name>
    <dbReference type="NCBI Taxonomy" id="1618392"/>
    <lineage>
        <taxon>Bacteria</taxon>
        <taxon>Candidatus Collieribacteriota</taxon>
    </lineage>
</organism>
<dbReference type="STRING" id="1618392.UW41_C0005G0036"/>
<evidence type="ECO:0000256" key="1">
    <source>
        <dbReference type="ARBA" id="ARBA00004651"/>
    </source>
</evidence>
<feature type="transmembrane region" description="Helical" evidence="6">
    <location>
        <begin position="294"/>
        <end position="321"/>
    </location>
</feature>
<proteinExistence type="predicted"/>
<feature type="transmembrane region" description="Helical" evidence="6">
    <location>
        <begin position="251"/>
        <end position="274"/>
    </location>
</feature>
<dbReference type="InterPro" id="IPR050833">
    <property type="entry name" value="Poly_Biosynth_Transport"/>
</dbReference>
<sequence>MKKIISILKTQTIKDSFVVALGLGASATIGFVFTILLARSLGPVNFGVYSALTALAAIVYSLGDMGISNSLINFLPKKVSERYQYLSTSFWMEFVIGCFILSLFGIFSYFHQIIVPGSLSTDMLLTGVISFNYLLIIYTQGIFTAGRKFWSYSASQILDSGIKIVIVFFIFSMGNLSIGTALMANIISTLIALLITFGKELYSIEFDFFKKPFWDIFHFAKWIAVSRIFTVMISRVDIILLNLLAGSYAAGIYSAASRITILFAMMAAGLGSVINPRFSSFDSNQKILTYGKKLLLLVTGVAISMILISFFAAPIITLVYGPKYLESITVFRYLILAMIPFLFTIISNSTLVYAFNQLTFYTKMMAVQTTIIVVVDLLLIPRLGYNAPAIALFVSNIFVLFASFLKVRFLVYEKRKVVRR</sequence>
<evidence type="ECO:0000256" key="5">
    <source>
        <dbReference type="ARBA" id="ARBA00023136"/>
    </source>
</evidence>
<feature type="transmembrane region" description="Helical" evidence="6">
    <location>
        <begin position="83"/>
        <end position="107"/>
    </location>
</feature>
<dbReference type="Pfam" id="PF01943">
    <property type="entry name" value="Polysacc_synt"/>
    <property type="match status" value="1"/>
</dbReference>
<evidence type="ECO:0000313" key="7">
    <source>
        <dbReference type="EMBL" id="KKT49533.1"/>
    </source>
</evidence>
<feature type="transmembrane region" description="Helical" evidence="6">
    <location>
        <begin position="219"/>
        <end position="245"/>
    </location>
</feature>
<protein>
    <recommendedName>
        <fullName evidence="9">Polysaccharide biosynthesis protein</fullName>
    </recommendedName>
</protein>
<name>A0A0G1HS88_9BACT</name>
<evidence type="ECO:0000256" key="6">
    <source>
        <dbReference type="SAM" id="Phobius"/>
    </source>
</evidence>
<feature type="transmembrane region" description="Helical" evidence="6">
    <location>
        <begin position="333"/>
        <end position="354"/>
    </location>
</feature>
<keyword evidence="5 6" id="KW-0472">Membrane</keyword>
<comment type="caution">
    <text evidence="7">The sequence shown here is derived from an EMBL/GenBank/DDBJ whole genome shotgun (WGS) entry which is preliminary data.</text>
</comment>
<keyword evidence="2" id="KW-1003">Cell membrane</keyword>
<dbReference type="Proteomes" id="UP000034172">
    <property type="component" value="Unassembled WGS sequence"/>
</dbReference>
<keyword evidence="4 6" id="KW-1133">Transmembrane helix</keyword>
<dbReference type="InterPro" id="IPR002797">
    <property type="entry name" value="Polysacc_synth"/>
</dbReference>
<feature type="transmembrane region" description="Helical" evidence="6">
    <location>
        <begin position="390"/>
        <end position="411"/>
    </location>
</feature>
<dbReference type="PANTHER" id="PTHR30250:SF11">
    <property type="entry name" value="O-ANTIGEN TRANSPORTER-RELATED"/>
    <property type="match status" value="1"/>
</dbReference>
<feature type="transmembrane region" description="Helical" evidence="6">
    <location>
        <begin position="366"/>
        <end position="384"/>
    </location>
</feature>
<comment type="subcellular location">
    <subcellularLocation>
        <location evidence="1">Cell membrane</location>
        <topology evidence="1">Multi-pass membrane protein</topology>
    </subcellularLocation>
</comment>
<dbReference type="EMBL" id="LCIE01000005">
    <property type="protein sequence ID" value="KKT49533.1"/>
    <property type="molecule type" value="Genomic_DNA"/>
</dbReference>
<reference evidence="7 8" key="1">
    <citation type="journal article" date="2015" name="Nature">
        <title>rRNA introns, odd ribosomes, and small enigmatic genomes across a large radiation of phyla.</title>
        <authorList>
            <person name="Brown C.T."/>
            <person name="Hug L.A."/>
            <person name="Thomas B.C."/>
            <person name="Sharon I."/>
            <person name="Castelle C.J."/>
            <person name="Singh A."/>
            <person name="Wilkins M.J."/>
            <person name="Williams K.H."/>
            <person name="Banfield J.F."/>
        </authorList>
    </citation>
    <scope>NUCLEOTIDE SEQUENCE [LARGE SCALE GENOMIC DNA]</scope>
</reference>
<evidence type="ECO:0000256" key="2">
    <source>
        <dbReference type="ARBA" id="ARBA00022475"/>
    </source>
</evidence>
<keyword evidence="3 6" id="KW-0812">Transmembrane</keyword>
<evidence type="ECO:0000313" key="8">
    <source>
        <dbReference type="Proteomes" id="UP000034172"/>
    </source>
</evidence>
<evidence type="ECO:0000256" key="3">
    <source>
        <dbReference type="ARBA" id="ARBA00022692"/>
    </source>
</evidence>
<feature type="transmembrane region" description="Helical" evidence="6">
    <location>
        <begin position="113"/>
        <end position="137"/>
    </location>
</feature>